<keyword evidence="3" id="KW-0813">Transport</keyword>
<evidence type="ECO:0000313" key="10">
    <source>
        <dbReference type="EMBL" id="VAW13197.1"/>
    </source>
</evidence>
<sequence>MSGQSQTAMGRGSQVVLNIYLVIFFSYMFLPLILMVAAGFNEFSPPSVTIWRGFTWKWFGVLAEDARMWQGLVNSLLIAGGVIAVSMPLGLAGAFLITRLQSRYNGLLYGIMVSPLLTPGIILGISTLIFWREGGVSGGLFTATVAQATYISSYTMLMFMARLKRQDVTLEEAAMDLGASHIQVFRRITMPFLKPTILTASVIAFLQSFENYNTTIFSIGGAHTLVTEIGSRMRFGLSPAVNVIGIIFVVLTIAFATIYVIFREREKARNTALRG</sequence>
<gene>
    <name evidence="10" type="ORF">MNBD_ALPHA09-819</name>
</gene>
<keyword evidence="5 8" id="KW-0812">Transmembrane</keyword>
<comment type="subcellular location">
    <subcellularLocation>
        <location evidence="1">Cell membrane</location>
        <topology evidence="1">Multi-pass membrane protein</topology>
    </subcellularLocation>
</comment>
<protein>
    <submittedName>
        <fullName evidence="10">Spermidine/putrescine import ABC transporter permease protein PotC (TC 3.A.1.11.1)</fullName>
    </submittedName>
</protein>
<dbReference type="CDD" id="cd06261">
    <property type="entry name" value="TM_PBP2"/>
    <property type="match status" value="1"/>
</dbReference>
<dbReference type="InterPro" id="IPR035906">
    <property type="entry name" value="MetI-like_sf"/>
</dbReference>
<evidence type="ECO:0000256" key="8">
    <source>
        <dbReference type="SAM" id="Phobius"/>
    </source>
</evidence>
<dbReference type="InterPro" id="IPR051789">
    <property type="entry name" value="Bact_Polyamine_Transport"/>
</dbReference>
<feature type="transmembrane region" description="Helical" evidence="8">
    <location>
        <begin position="240"/>
        <end position="262"/>
    </location>
</feature>
<reference evidence="10" key="1">
    <citation type="submission" date="2018-06" db="EMBL/GenBank/DDBJ databases">
        <authorList>
            <person name="Zhirakovskaya E."/>
        </authorList>
    </citation>
    <scope>NUCLEOTIDE SEQUENCE</scope>
</reference>
<feature type="transmembrane region" description="Helical" evidence="8">
    <location>
        <begin position="137"/>
        <end position="157"/>
    </location>
</feature>
<keyword evidence="6 8" id="KW-1133">Transmembrane helix</keyword>
<evidence type="ECO:0000256" key="7">
    <source>
        <dbReference type="ARBA" id="ARBA00023136"/>
    </source>
</evidence>
<evidence type="ECO:0000256" key="3">
    <source>
        <dbReference type="ARBA" id="ARBA00022448"/>
    </source>
</evidence>
<evidence type="ECO:0000256" key="2">
    <source>
        <dbReference type="ARBA" id="ARBA00007069"/>
    </source>
</evidence>
<evidence type="ECO:0000256" key="6">
    <source>
        <dbReference type="ARBA" id="ARBA00022989"/>
    </source>
</evidence>
<dbReference type="Gene3D" id="1.10.3720.10">
    <property type="entry name" value="MetI-like"/>
    <property type="match status" value="1"/>
</dbReference>
<dbReference type="PANTHER" id="PTHR43848">
    <property type="entry name" value="PUTRESCINE TRANSPORT SYSTEM PERMEASE PROTEIN POTI"/>
    <property type="match status" value="1"/>
</dbReference>
<feature type="transmembrane region" description="Helical" evidence="8">
    <location>
        <begin position="192"/>
        <end position="209"/>
    </location>
</feature>
<accession>A0A3B0TIR8</accession>
<dbReference type="GO" id="GO:0055085">
    <property type="term" value="P:transmembrane transport"/>
    <property type="evidence" value="ECO:0007669"/>
    <property type="project" value="InterPro"/>
</dbReference>
<evidence type="ECO:0000256" key="4">
    <source>
        <dbReference type="ARBA" id="ARBA00022475"/>
    </source>
</evidence>
<proteinExistence type="inferred from homology"/>
<dbReference type="AlphaFoldDB" id="A0A3B0TIR8"/>
<keyword evidence="7 8" id="KW-0472">Membrane</keyword>
<keyword evidence="4" id="KW-1003">Cell membrane</keyword>
<feature type="transmembrane region" description="Helical" evidence="8">
    <location>
        <begin position="15"/>
        <end position="40"/>
    </location>
</feature>
<evidence type="ECO:0000256" key="5">
    <source>
        <dbReference type="ARBA" id="ARBA00022692"/>
    </source>
</evidence>
<dbReference type="GO" id="GO:0005886">
    <property type="term" value="C:plasma membrane"/>
    <property type="evidence" value="ECO:0007669"/>
    <property type="project" value="UniProtKB-SubCell"/>
</dbReference>
<feature type="transmembrane region" description="Helical" evidence="8">
    <location>
        <begin position="109"/>
        <end position="131"/>
    </location>
</feature>
<dbReference type="PANTHER" id="PTHR43848:SF2">
    <property type="entry name" value="PUTRESCINE TRANSPORT SYSTEM PERMEASE PROTEIN POTI"/>
    <property type="match status" value="1"/>
</dbReference>
<comment type="similarity">
    <text evidence="2">Belongs to the binding-protein-dependent transport system permease family. CysTW subfamily.</text>
</comment>
<dbReference type="Pfam" id="PF00528">
    <property type="entry name" value="BPD_transp_1"/>
    <property type="match status" value="1"/>
</dbReference>
<dbReference type="InterPro" id="IPR000515">
    <property type="entry name" value="MetI-like"/>
</dbReference>
<organism evidence="10">
    <name type="scientific">hydrothermal vent metagenome</name>
    <dbReference type="NCBI Taxonomy" id="652676"/>
    <lineage>
        <taxon>unclassified sequences</taxon>
        <taxon>metagenomes</taxon>
        <taxon>ecological metagenomes</taxon>
    </lineage>
</organism>
<dbReference type="PROSITE" id="PS50928">
    <property type="entry name" value="ABC_TM1"/>
    <property type="match status" value="1"/>
</dbReference>
<evidence type="ECO:0000256" key="1">
    <source>
        <dbReference type="ARBA" id="ARBA00004651"/>
    </source>
</evidence>
<feature type="domain" description="ABC transmembrane type-1" evidence="9">
    <location>
        <begin position="72"/>
        <end position="259"/>
    </location>
</feature>
<name>A0A3B0TIR8_9ZZZZ</name>
<dbReference type="EMBL" id="UOEM01000060">
    <property type="protein sequence ID" value="VAW13197.1"/>
    <property type="molecule type" value="Genomic_DNA"/>
</dbReference>
<dbReference type="SUPFAM" id="SSF161098">
    <property type="entry name" value="MetI-like"/>
    <property type="match status" value="1"/>
</dbReference>
<feature type="transmembrane region" description="Helical" evidence="8">
    <location>
        <begin position="76"/>
        <end position="97"/>
    </location>
</feature>
<evidence type="ECO:0000259" key="9">
    <source>
        <dbReference type="PROSITE" id="PS50928"/>
    </source>
</evidence>